<dbReference type="STRING" id="872965.SE16_10975"/>
<keyword evidence="1" id="KW-0812">Transmembrane</keyword>
<dbReference type="RefSeq" id="WP_054492566.1">
    <property type="nucleotide sequence ID" value="NZ_BBZA01000073.1"/>
</dbReference>
<dbReference type="InParanoid" id="A0A0M8K6A1"/>
<feature type="transmembrane region" description="Helical" evidence="1">
    <location>
        <begin position="104"/>
        <end position="124"/>
    </location>
</feature>
<dbReference type="Proteomes" id="UP000037784">
    <property type="component" value="Unassembled WGS sequence"/>
</dbReference>
<reference evidence="3 5" key="2">
    <citation type="submission" date="2015-07" db="EMBL/GenBank/DDBJ databases">
        <title>Whole genome sequence of Ardenticatena maritima DSM 23922.</title>
        <authorList>
            <person name="Hemp J."/>
            <person name="Ward L.M."/>
            <person name="Pace L.A."/>
            <person name="Fischer W.W."/>
        </authorList>
    </citation>
    <scope>NUCLEOTIDE SEQUENCE [LARGE SCALE GENOMIC DNA]</scope>
    <source>
        <strain evidence="3 5">110S</strain>
    </source>
</reference>
<dbReference type="EMBL" id="LGKN01000006">
    <property type="protein sequence ID" value="KPL87078.1"/>
    <property type="molecule type" value="Genomic_DNA"/>
</dbReference>
<dbReference type="AlphaFoldDB" id="A0A0M8K6A1"/>
<sequence>MRTNPRFIALAGVLTALVMVVTRFVVVPVGQGFFNFSDVAIYFIAFAFGPWMGLIAGGLGTALADISLGYASFAPLTFLAHGLQGFLAGYLYDRVHGAPLNKMLVGWLGGTIAMAGIYFVGEFFGAAFGWGGPAQATAEVVPNLLQNVGGGIVAIPLVILVQRAYPPLARFRANE</sequence>
<dbReference type="EMBL" id="BBZA01000073">
    <property type="protein sequence ID" value="GAP62663.1"/>
    <property type="molecule type" value="Genomic_DNA"/>
</dbReference>
<proteinExistence type="predicted"/>
<gene>
    <name evidence="2" type="ORF">ARMA_1086</name>
    <name evidence="3" type="ORF">SE16_10975</name>
</gene>
<accession>A0A0M8K6A1</accession>
<dbReference type="PANTHER" id="PTHR37815">
    <property type="entry name" value="UPF0397 PROTEIN BC_2624-RELATED"/>
    <property type="match status" value="1"/>
</dbReference>
<dbReference type="GO" id="GO:0016020">
    <property type="term" value="C:membrane"/>
    <property type="evidence" value="ECO:0007669"/>
    <property type="project" value="InterPro"/>
</dbReference>
<evidence type="ECO:0000256" key="1">
    <source>
        <dbReference type="SAM" id="Phobius"/>
    </source>
</evidence>
<protein>
    <recommendedName>
        <fullName evidence="6">ECF transporter S component</fullName>
    </recommendedName>
</protein>
<evidence type="ECO:0000313" key="5">
    <source>
        <dbReference type="Proteomes" id="UP000050502"/>
    </source>
</evidence>
<feature type="transmembrane region" description="Helical" evidence="1">
    <location>
        <begin position="6"/>
        <end position="27"/>
    </location>
</feature>
<feature type="transmembrane region" description="Helical" evidence="1">
    <location>
        <begin position="70"/>
        <end position="92"/>
    </location>
</feature>
<dbReference type="Gene3D" id="1.10.1760.20">
    <property type="match status" value="1"/>
</dbReference>
<evidence type="ECO:0000313" key="4">
    <source>
        <dbReference type="Proteomes" id="UP000037784"/>
    </source>
</evidence>
<feature type="transmembrane region" description="Helical" evidence="1">
    <location>
        <begin position="39"/>
        <end position="64"/>
    </location>
</feature>
<dbReference type="PANTHER" id="PTHR37815:SF3">
    <property type="entry name" value="UPF0397 PROTEIN SPR0429"/>
    <property type="match status" value="1"/>
</dbReference>
<evidence type="ECO:0008006" key="6">
    <source>
        <dbReference type="Google" id="ProtNLM"/>
    </source>
</evidence>
<comment type="caution">
    <text evidence="2">The sequence shown here is derived from an EMBL/GenBank/DDBJ whole genome shotgun (WGS) entry which is preliminary data.</text>
</comment>
<dbReference type="Proteomes" id="UP000050502">
    <property type="component" value="Unassembled WGS sequence"/>
</dbReference>
<organism evidence="2 4">
    <name type="scientific">Ardenticatena maritima</name>
    <dbReference type="NCBI Taxonomy" id="872965"/>
    <lineage>
        <taxon>Bacteria</taxon>
        <taxon>Bacillati</taxon>
        <taxon>Chloroflexota</taxon>
        <taxon>Ardenticatenia</taxon>
        <taxon>Ardenticatenales</taxon>
        <taxon>Ardenticatenaceae</taxon>
        <taxon>Ardenticatena</taxon>
    </lineage>
</organism>
<keyword evidence="1" id="KW-1133">Transmembrane helix</keyword>
<keyword evidence="1" id="KW-0472">Membrane</keyword>
<reference evidence="4" key="3">
    <citation type="submission" date="2015-08" db="EMBL/GenBank/DDBJ databases">
        <title>Draft Genome Sequence of a Heterotrophic Facultative Anaerobic Bacterium Ardenticatena maritima Strain 110S.</title>
        <authorList>
            <person name="Kawaichi S."/>
            <person name="Yoshida T."/>
            <person name="Sako Y."/>
            <person name="Nakamura R."/>
        </authorList>
    </citation>
    <scope>NUCLEOTIDE SEQUENCE [LARGE SCALE GENOMIC DNA]</scope>
    <source>
        <strain evidence="4">110S</strain>
    </source>
</reference>
<reference evidence="2 4" key="1">
    <citation type="journal article" date="2015" name="Genome Announc.">
        <title>Draft Genome Sequence of a Heterotrophic Facultative Anaerobic Thermophilic Bacterium, Ardenticatena maritima Strain 110ST.</title>
        <authorList>
            <person name="Kawaichi S."/>
            <person name="Yoshida T."/>
            <person name="Sako Y."/>
            <person name="Nakamura R."/>
        </authorList>
    </citation>
    <scope>NUCLEOTIDE SEQUENCE [LARGE SCALE GENOMIC DNA]</scope>
    <source>
        <strain evidence="2 4">110S</strain>
    </source>
</reference>
<evidence type="ECO:0000313" key="3">
    <source>
        <dbReference type="EMBL" id="KPL87078.1"/>
    </source>
</evidence>
<dbReference type="OrthoDB" id="411368at2"/>
<dbReference type="InterPro" id="IPR009825">
    <property type="entry name" value="ECF_substrate-spec-like"/>
</dbReference>
<name>A0A0M8K6A1_9CHLR</name>
<keyword evidence="4" id="KW-1185">Reference proteome</keyword>
<feature type="transmembrane region" description="Helical" evidence="1">
    <location>
        <begin position="144"/>
        <end position="165"/>
    </location>
</feature>
<dbReference type="Pfam" id="PF07155">
    <property type="entry name" value="ECF-ribofla_trS"/>
    <property type="match status" value="1"/>
</dbReference>
<evidence type="ECO:0000313" key="2">
    <source>
        <dbReference type="EMBL" id="GAP62663.1"/>
    </source>
</evidence>